<keyword evidence="4 6" id="KW-1133">Transmembrane helix</keyword>
<keyword evidence="3 6" id="KW-0812">Transmembrane</keyword>
<keyword evidence="2" id="KW-1003">Cell membrane</keyword>
<dbReference type="Proteomes" id="UP001165378">
    <property type="component" value="Unassembled WGS sequence"/>
</dbReference>
<feature type="transmembrane region" description="Helical" evidence="6">
    <location>
        <begin position="12"/>
        <end position="35"/>
    </location>
</feature>
<evidence type="ECO:0000256" key="3">
    <source>
        <dbReference type="ARBA" id="ARBA00022692"/>
    </source>
</evidence>
<dbReference type="InterPro" id="IPR018076">
    <property type="entry name" value="T2SS_GspF_dom"/>
</dbReference>
<protein>
    <submittedName>
        <fullName evidence="8">Type II secretion system F family protein</fullName>
    </submittedName>
</protein>
<evidence type="ECO:0000256" key="4">
    <source>
        <dbReference type="ARBA" id="ARBA00022989"/>
    </source>
</evidence>
<dbReference type="PANTHER" id="PTHR35007:SF4">
    <property type="entry name" value="CONSERVED TRANSMEMBRANE PROTEIN-RELATED"/>
    <property type="match status" value="1"/>
</dbReference>
<name>A0AA41U4P4_9ACTN</name>
<feature type="transmembrane region" description="Helical" evidence="6">
    <location>
        <begin position="170"/>
        <end position="187"/>
    </location>
</feature>
<dbReference type="RefSeq" id="WP_235053443.1">
    <property type="nucleotide sequence ID" value="NZ_JAKFHA010000010.1"/>
</dbReference>
<comment type="subcellular location">
    <subcellularLocation>
        <location evidence="1">Cell membrane</location>
        <topology evidence="1">Multi-pass membrane protein</topology>
    </subcellularLocation>
</comment>
<dbReference type="Pfam" id="PF00482">
    <property type="entry name" value="T2SSF"/>
    <property type="match status" value="1"/>
</dbReference>
<evidence type="ECO:0000256" key="5">
    <source>
        <dbReference type="ARBA" id="ARBA00023136"/>
    </source>
</evidence>
<evidence type="ECO:0000256" key="2">
    <source>
        <dbReference type="ARBA" id="ARBA00022475"/>
    </source>
</evidence>
<dbReference type="AlphaFoldDB" id="A0AA41U4P4"/>
<keyword evidence="9" id="KW-1185">Reference proteome</keyword>
<comment type="caution">
    <text evidence="8">The sequence shown here is derived from an EMBL/GenBank/DDBJ whole genome shotgun (WGS) entry which is preliminary data.</text>
</comment>
<evidence type="ECO:0000313" key="8">
    <source>
        <dbReference type="EMBL" id="MCF2529229.1"/>
    </source>
</evidence>
<organism evidence="8 9">
    <name type="scientific">Yinghuangia soli</name>
    <dbReference type="NCBI Taxonomy" id="2908204"/>
    <lineage>
        <taxon>Bacteria</taxon>
        <taxon>Bacillati</taxon>
        <taxon>Actinomycetota</taxon>
        <taxon>Actinomycetes</taxon>
        <taxon>Kitasatosporales</taxon>
        <taxon>Streptomycetaceae</taxon>
        <taxon>Yinghuangia</taxon>
    </lineage>
</organism>
<dbReference type="EMBL" id="JAKFHA010000010">
    <property type="protein sequence ID" value="MCF2529229.1"/>
    <property type="molecule type" value="Genomic_DNA"/>
</dbReference>
<dbReference type="PANTHER" id="PTHR35007">
    <property type="entry name" value="INTEGRAL MEMBRANE PROTEIN-RELATED"/>
    <property type="match status" value="1"/>
</dbReference>
<evidence type="ECO:0000256" key="1">
    <source>
        <dbReference type="ARBA" id="ARBA00004651"/>
    </source>
</evidence>
<evidence type="ECO:0000313" key="9">
    <source>
        <dbReference type="Proteomes" id="UP001165378"/>
    </source>
</evidence>
<sequence length="229" mass="23167">MRVGLPVLAGGAMLGFTASSPVPVLVALPVGVFLVRRRVRADAQREFAALRTGVAEVATAMVGELRAGQQPPEAFAAAVESVDGPVRARLAEAVAVARIGGDVAAALDRAAGPPGMDSLVRVAACWRIAAERGAGFAAALGRVAAGLRAEEAGHLEAAAELSGARSTARLLALLPVFGIVLGQLAGARPLDVLLHTAPGFVCLVVGLLLVALGLLWTDRIARGGGPWTA</sequence>
<evidence type="ECO:0000259" key="7">
    <source>
        <dbReference type="Pfam" id="PF00482"/>
    </source>
</evidence>
<feature type="domain" description="Type II secretion system protein GspF" evidence="7">
    <location>
        <begin position="60"/>
        <end position="180"/>
    </location>
</feature>
<reference evidence="8" key="1">
    <citation type="submission" date="2022-01" db="EMBL/GenBank/DDBJ databases">
        <title>Genome-Based Taxonomic Classification of the Phylum Actinobacteria.</title>
        <authorList>
            <person name="Gao Y."/>
        </authorList>
    </citation>
    <scope>NUCLEOTIDE SEQUENCE</scope>
    <source>
        <strain evidence="8">KLBMP 8922</strain>
    </source>
</reference>
<evidence type="ECO:0000256" key="6">
    <source>
        <dbReference type="SAM" id="Phobius"/>
    </source>
</evidence>
<accession>A0AA41U4P4</accession>
<keyword evidence="5 6" id="KW-0472">Membrane</keyword>
<feature type="transmembrane region" description="Helical" evidence="6">
    <location>
        <begin position="193"/>
        <end position="216"/>
    </location>
</feature>
<gene>
    <name evidence="8" type="ORF">LZ495_18695</name>
</gene>
<dbReference type="GO" id="GO:0005886">
    <property type="term" value="C:plasma membrane"/>
    <property type="evidence" value="ECO:0007669"/>
    <property type="project" value="UniProtKB-SubCell"/>
</dbReference>
<proteinExistence type="predicted"/>